<name>A0AAP0RXP3_LIQFO</name>
<feature type="compositionally biased region" description="Polar residues" evidence="1">
    <location>
        <begin position="30"/>
        <end position="52"/>
    </location>
</feature>
<feature type="compositionally biased region" description="Basic residues" evidence="1">
    <location>
        <begin position="147"/>
        <end position="159"/>
    </location>
</feature>
<dbReference type="InterPro" id="IPR039609">
    <property type="entry name" value="VQ_15/22"/>
</dbReference>
<dbReference type="AlphaFoldDB" id="A0AAP0RXP3"/>
<feature type="compositionally biased region" description="Polar residues" evidence="1">
    <location>
        <begin position="136"/>
        <end position="145"/>
    </location>
</feature>
<gene>
    <name evidence="3" type="ORF">L1049_014741</name>
</gene>
<dbReference type="PANTHER" id="PTHR33179:SF4">
    <property type="entry name" value="VQ MOTIF-CONTAINING PROTEIN"/>
    <property type="match status" value="1"/>
</dbReference>
<evidence type="ECO:0000259" key="2">
    <source>
        <dbReference type="Pfam" id="PF05678"/>
    </source>
</evidence>
<evidence type="ECO:0000256" key="1">
    <source>
        <dbReference type="SAM" id="MobiDB-lite"/>
    </source>
</evidence>
<proteinExistence type="predicted"/>
<evidence type="ECO:0000313" key="3">
    <source>
        <dbReference type="EMBL" id="KAK9286348.1"/>
    </source>
</evidence>
<dbReference type="InterPro" id="IPR008889">
    <property type="entry name" value="VQ"/>
</dbReference>
<feature type="compositionally biased region" description="Low complexity" evidence="1">
    <location>
        <begin position="1"/>
        <end position="14"/>
    </location>
</feature>
<protein>
    <recommendedName>
        <fullName evidence="2">VQ domain-containing protein</fullName>
    </recommendedName>
</protein>
<dbReference type="PANTHER" id="PTHR33179">
    <property type="entry name" value="VQ MOTIF-CONTAINING PROTEIN"/>
    <property type="match status" value="1"/>
</dbReference>
<evidence type="ECO:0000313" key="4">
    <source>
        <dbReference type="Proteomes" id="UP001415857"/>
    </source>
</evidence>
<feature type="domain" description="VQ" evidence="2">
    <location>
        <begin position="161"/>
        <end position="187"/>
    </location>
</feature>
<reference evidence="3 4" key="1">
    <citation type="journal article" date="2024" name="Plant J.">
        <title>Genome sequences and population genomics reveal climatic adaptation and genomic divergence between two closely related sweetgum species.</title>
        <authorList>
            <person name="Xu W.Q."/>
            <person name="Ren C.Q."/>
            <person name="Zhang X.Y."/>
            <person name="Comes H.P."/>
            <person name="Liu X.H."/>
            <person name="Li Y.G."/>
            <person name="Kettle C.J."/>
            <person name="Jalonen R."/>
            <person name="Gaisberger H."/>
            <person name="Ma Y.Z."/>
            <person name="Qiu Y.X."/>
        </authorList>
    </citation>
    <scope>NUCLEOTIDE SEQUENCE [LARGE SCALE GENOMIC DNA]</scope>
    <source>
        <strain evidence="3">Hangzhou</strain>
    </source>
</reference>
<comment type="caution">
    <text evidence="3">The sequence shown here is derived from an EMBL/GenBank/DDBJ whole genome shotgun (WGS) entry which is preliminary data.</text>
</comment>
<feature type="region of interest" description="Disordered" evidence="1">
    <location>
        <begin position="130"/>
        <end position="162"/>
    </location>
</feature>
<organism evidence="3 4">
    <name type="scientific">Liquidambar formosana</name>
    <name type="common">Formosan gum</name>
    <dbReference type="NCBI Taxonomy" id="63359"/>
    <lineage>
        <taxon>Eukaryota</taxon>
        <taxon>Viridiplantae</taxon>
        <taxon>Streptophyta</taxon>
        <taxon>Embryophyta</taxon>
        <taxon>Tracheophyta</taxon>
        <taxon>Spermatophyta</taxon>
        <taxon>Magnoliopsida</taxon>
        <taxon>eudicotyledons</taxon>
        <taxon>Gunneridae</taxon>
        <taxon>Pentapetalae</taxon>
        <taxon>Saxifragales</taxon>
        <taxon>Altingiaceae</taxon>
        <taxon>Liquidambar</taxon>
    </lineage>
</organism>
<dbReference type="Pfam" id="PF05678">
    <property type="entry name" value="VQ"/>
    <property type="match status" value="1"/>
</dbReference>
<feature type="region of interest" description="Disordered" evidence="1">
    <location>
        <begin position="1"/>
        <end position="52"/>
    </location>
</feature>
<sequence>MNSGNSGSMQSSSGGDDEYDSRDDLISGFINPSSQPCPISTSQPPCSEQYNNHPSSIFHYPSVHLDPFKQSTPSSANTNSLLNFDLLSSRGLTSHPNYTAVVGQAGPSASTQQILGAPFQSPSLVVPLSAPENGELASSSSSQQTKVVRHSKKRSRASRRTPTTVLTTNTSNFRAMVQEFTGIPAPPLFSSKPFPDSSLSRSRFDLFNTASATRSNFSSQSLRGFPPHLKFPLTNVSSLGMKSQETLGNISSIQETGGFGMSHGNANANANYCEPPSLALLDKALPMKHNNTLSSSGGMELINAWDQVPLQSCHGKFGDSQMASNSTKMSYTTSSDFHAERGSENVSLRGEGMVDSWIYSSD</sequence>
<keyword evidence="4" id="KW-1185">Reference proteome</keyword>
<accession>A0AAP0RXP3</accession>
<dbReference type="EMBL" id="JBBPBK010000004">
    <property type="protein sequence ID" value="KAK9286348.1"/>
    <property type="molecule type" value="Genomic_DNA"/>
</dbReference>
<dbReference type="Proteomes" id="UP001415857">
    <property type="component" value="Unassembled WGS sequence"/>
</dbReference>